<keyword evidence="6" id="KW-1185">Reference proteome</keyword>
<accession>A0A9K3HKH7</accession>
<dbReference type="GO" id="GO:0003676">
    <property type="term" value="F:nucleic acid binding"/>
    <property type="evidence" value="ECO:0007669"/>
    <property type="project" value="InterPro"/>
</dbReference>
<name>A0A9K3HKH7_HELAN</name>
<protein>
    <submittedName>
        <fullName evidence="5">Transcription factor interactor and regulator CCHC(Zn) family</fullName>
    </submittedName>
</protein>
<dbReference type="InterPro" id="IPR001878">
    <property type="entry name" value="Znf_CCHC"/>
</dbReference>
<feature type="compositionally biased region" description="Basic and acidic residues" evidence="3">
    <location>
        <begin position="730"/>
        <end position="757"/>
    </location>
</feature>
<dbReference type="Proteomes" id="UP000215914">
    <property type="component" value="Unassembled WGS sequence"/>
</dbReference>
<dbReference type="SUPFAM" id="SSF57756">
    <property type="entry name" value="Retrovirus zinc finger-like domains"/>
    <property type="match status" value="2"/>
</dbReference>
<keyword evidence="2" id="KW-0175">Coiled coil</keyword>
<dbReference type="AlphaFoldDB" id="A0A9K3HKH7"/>
<evidence type="ECO:0000259" key="4">
    <source>
        <dbReference type="PROSITE" id="PS50158"/>
    </source>
</evidence>
<feature type="domain" description="CCHC-type" evidence="4">
    <location>
        <begin position="412"/>
        <end position="427"/>
    </location>
</feature>
<feature type="compositionally biased region" description="Low complexity" evidence="3">
    <location>
        <begin position="271"/>
        <end position="289"/>
    </location>
</feature>
<feature type="coiled-coil region" evidence="2">
    <location>
        <begin position="629"/>
        <end position="691"/>
    </location>
</feature>
<keyword evidence="1" id="KW-0863">Zinc-finger</keyword>
<evidence type="ECO:0000256" key="1">
    <source>
        <dbReference type="PROSITE-ProRule" id="PRU00047"/>
    </source>
</evidence>
<dbReference type="Gene3D" id="4.10.60.10">
    <property type="entry name" value="Zinc finger, CCHC-type"/>
    <property type="match status" value="2"/>
</dbReference>
<dbReference type="InterPro" id="IPR036875">
    <property type="entry name" value="Znf_CCHC_sf"/>
</dbReference>
<dbReference type="SMART" id="SM00343">
    <property type="entry name" value="ZnF_C2HC"/>
    <property type="match status" value="2"/>
</dbReference>
<feature type="region of interest" description="Disordered" evidence="3">
    <location>
        <begin position="830"/>
        <end position="859"/>
    </location>
</feature>
<gene>
    <name evidence="5" type="ORF">HanXRQr2_Chr11g0466751</name>
</gene>
<keyword evidence="1" id="KW-0479">Metal-binding</keyword>
<dbReference type="PROSITE" id="PS50158">
    <property type="entry name" value="ZF_CCHC"/>
    <property type="match status" value="2"/>
</dbReference>
<evidence type="ECO:0000256" key="3">
    <source>
        <dbReference type="SAM" id="MobiDB-lite"/>
    </source>
</evidence>
<keyword evidence="1" id="KW-0862">Zinc</keyword>
<feature type="region of interest" description="Disordered" evidence="3">
    <location>
        <begin position="937"/>
        <end position="973"/>
    </location>
</feature>
<evidence type="ECO:0000256" key="2">
    <source>
        <dbReference type="SAM" id="Coils"/>
    </source>
</evidence>
<comment type="caution">
    <text evidence="5">The sequence shown here is derived from an EMBL/GenBank/DDBJ whole genome shotgun (WGS) entry which is preliminary data.</text>
</comment>
<evidence type="ECO:0000313" key="5">
    <source>
        <dbReference type="EMBL" id="KAF5779966.1"/>
    </source>
</evidence>
<dbReference type="Pfam" id="PF00098">
    <property type="entry name" value="zf-CCHC"/>
    <property type="match status" value="2"/>
</dbReference>
<dbReference type="Pfam" id="PF14223">
    <property type="entry name" value="Retrotran_gag_2"/>
    <property type="match status" value="1"/>
</dbReference>
<dbReference type="PANTHER" id="PTHR35317:SF31">
    <property type="entry name" value="DUF4219 DOMAIN-CONTAINING PROTEIN"/>
    <property type="match status" value="1"/>
</dbReference>
<feature type="domain" description="CCHC-type" evidence="4">
    <location>
        <begin position="1030"/>
        <end position="1045"/>
    </location>
</feature>
<feature type="region of interest" description="Disordered" evidence="3">
    <location>
        <begin position="1104"/>
        <end position="1135"/>
    </location>
</feature>
<feature type="compositionally biased region" description="Basic and acidic residues" evidence="3">
    <location>
        <begin position="830"/>
        <end position="851"/>
    </location>
</feature>
<evidence type="ECO:0000313" key="6">
    <source>
        <dbReference type="Proteomes" id="UP000215914"/>
    </source>
</evidence>
<sequence>MDEDFYNAFATPSTPITAIQTTMLENETGTMQKPPKLMNIEEYKGWEGRFENWVQANYLDAWECVETKYVRPVNDDEEPVPIKDLTADARKKYKDEKMMLSLLQQAVKEDIMVLLQHNGTSYSIWKALRSKFRGSEEMVKSKKSLLKKEFDLFRGLKNESTREIIERYCNLLANMKRLSIDKSKEELIEKLADALPYESWGTYLMMLRNKKGFSNLTLSKFIEKIEAQEMEQRKVIRMKDFDGEQDIGLYYKAGVNEKSSNLSPKIVTGMSAKSSSESPSSGSSSKTSFTSFPSFDPNISATKNGRRLQCNIVLNLENDQDYSEEVAKNQMSLLGMVLESYTCFVAGRIGNPMLTKEDYDQIDAEEMELMDIKWCLASVLRRAEKFKQITGRDDLRDANVSTLGFDKSKVTCFRCREKGHFKRECTNREASGAQNPFNNNNDYYRKAIYHQVGQSSQQQKHQAQTAHGRDVVEDTGKRACVSSYGCDKRRDGSALIIDQDDERLPEGFSWANFTWDDYIPDQTTAYTAFTAKIEDDSDDDTKYWARKYREDMKLLAESDSEDERAKKKKKKIKTPVSSDDEEVPVVKRQIVKEVPKFKVDEGVDAKEVPVKCENCEIVKKQNNTLIYNLNSLKESYDVLNKTMNQYNQTSEEQAIAMKTLQGAFMTKQKVVNNYIEKCAALEQKLELQRIETERVNRLLKSYSCTSYVIDRIYPTVESMKVWEDDEVTEEKEAGKDADEKNADKKKNDKKKDTEKMPSGKKQGVSYNKCPPPLENGYLPRYPNDERVKKATNLQWESESSVNLPESIDVVFTSSDTDQQSQLMKKVVDHVLDSDDSEESKSESASESKSESKTPGQTEKQGKLVYDRKFLLSKSNLDDGLFKVAFTLNNSDKLYSDEEFPIRGVKTELIHKVFKLTEINISEIKDLCLNEKPKPYTSRVQQRLNKKKGYGSGSGFQKKSNHNGNFKKKGLGFTPTEKQKNEKYVRDFKSKMSFVSGTSTDEEEKTNFWRESNSEFLAKKQDEQKRDTRTCYRCNTVGHIAKDCSNAIQSKQGVCRKIKAKVFAFESPLDRTKLFKDSIFEIGESSNKFYKKRAKSDNQKWVVKSIGESSSDDSDRSKSEELSSGDETDSTKSVEPQVVSKCEADVKVEKSVLLVNDEEFPLLLAENYKKKIGKVEISNQFYHDEQEFDAEKVFNSKVKNIFGKMIDRKVNGVKEFYEKKTKKEKVEPSLVCDWDGTYYEQ</sequence>
<dbReference type="Gramene" id="mRNA:HanXRQr2_Chr11g0466751">
    <property type="protein sequence ID" value="CDS:HanXRQr2_Chr11g0466751.1"/>
    <property type="gene ID" value="HanXRQr2_Chr11g0466751"/>
</dbReference>
<dbReference type="GO" id="GO:0008270">
    <property type="term" value="F:zinc ion binding"/>
    <property type="evidence" value="ECO:0007669"/>
    <property type="project" value="UniProtKB-KW"/>
</dbReference>
<organism evidence="5 6">
    <name type="scientific">Helianthus annuus</name>
    <name type="common">Common sunflower</name>
    <dbReference type="NCBI Taxonomy" id="4232"/>
    <lineage>
        <taxon>Eukaryota</taxon>
        <taxon>Viridiplantae</taxon>
        <taxon>Streptophyta</taxon>
        <taxon>Embryophyta</taxon>
        <taxon>Tracheophyta</taxon>
        <taxon>Spermatophyta</taxon>
        <taxon>Magnoliopsida</taxon>
        <taxon>eudicotyledons</taxon>
        <taxon>Gunneridae</taxon>
        <taxon>Pentapetalae</taxon>
        <taxon>asterids</taxon>
        <taxon>campanulids</taxon>
        <taxon>Asterales</taxon>
        <taxon>Asteraceae</taxon>
        <taxon>Asteroideae</taxon>
        <taxon>Heliantheae alliance</taxon>
        <taxon>Heliantheae</taxon>
        <taxon>Helianthus</taxon>
    </lineage>
</organism>
<proteinExistence type="predicted"/>
<feature type="region of interest" description="Disordered" evidence="3">
    <location>
        <begin position="558"/>
        <end position="578"/>
    </location>
</feature>
<feature type="region of interest" description="Disordered" evidence="3">
    <location>
        <begin position="725"/>
        <end position="783"/>
    </location>
</feature>
<reference evidence="5" key="2">
    <citation type="submission" date="2020-06" db="EMBL/GenBank/DDBJ databases">
        <title>Helianthus annuus Genome sequencing and assembly Release 2.</title>
        <authorList>
            <person name="Gouzy J."/>
            <person name="Langlade N."/>
            <person name="Munos S."/>
        </authorList>
    </citation>
    <scope>NUCLEOTIDE SEQUENCE</scope>
    <source>
        <tissue evidence="5">Leaves</tissue>
    </source>
</reference>
<dbReference type="EMBL" id="MNCJ02000326">
    <property type="protein sequence ID" value="KAF5779966.1"/>
    <property type="molecule type" value="Genomic_DNA"/>
</dbReference>
<feature type="compositionally biased region" description="Basic residues" evidence="3">
    <location>
        <begin position="958"/>
        <end position="969"/>
    </location>
</feature>
<dbReference type="PANTHER" id="PTHR35317">
    <property type="entry name" value="OS04G0629600 PROTEIN"/>
    <property type="match status" value="1"/>
</dbReference>
<feature type="region of interest" description="Disordered" evidence="3">
    <location>
        <begin position="268"/>
        <end position="289"/>
    </location>
</feature>
<reference evidence="5" key="1">
    <citation type="journal article" date="2017" name="Nature">
        <title>The sunflower genome provides insights into oil metabolism, flowering and Asterid evolution.</title>
        <authorList>
            <person name="Badouin H."/>
            <person name="Gouzy J."/>
            <person name="Grassa C.J."/>
            <person name="Murat F."/>
            <person name="Staton S.E."/>
            <person name="Cottret L."/>
            <person name="Lelandais-Briere C."/>
            <person name="Owens G.L."/>
            <person name="Carrere S."/>
            <person name="Mayjonade B."/>
            <person name="Legrand L."/>
            <person name="Gill N."/>
            <person name="Kane N.C."/>
            <person name="Bowers J.E."/>
            <person name="Hubner S."/>
            <person name="Bellec A."/>
            <person name="Berard A."/>
            <person name="Berges H."/>
            <person name="Blanchet N."/>
            <person name="Boniface M.C."/>
            <person name="Brunel D."/>
            <person name="Catrice O."/>
            <person name="Chaidir N."/>
            <person name="Claudel C."/>
            <person name="Donnadieu C."/>
            <person name="Faraut T."/>
            <person name="Fievet G."/>
            <person name="Helmstetter N."/>
            <person name="King M."/>
            <person name="Knapp S.J."/>
            <person name="Lai Z."/>
            <person name="Le Paslier M.C."/>
            <person name="Lippi Y."/>
            <person name="Lorenzon L."/>
            <person name="Mandel J.R."/>
            <person name="Marage G."/>
            <person name="Marchand G."/>
            <person name="Marquand E."/>
            <person name="Bret-Mestries E."/>
            <person name="Morien E."/>
            <person name="Nambeesan S."/>
            <person name="Nguyen T."/>
            <person name="Pegot-Espagnet P."/>
            <person name="Pouilly N."/>
            <person name="Raftis F."/>
            <person name="Sallet E."/>
            <person name="Schiex T."/>
            <person name="Thomas J."/>
            <person name="Vandecasteele C."/>
            <person name="Vares D."/>
            <person name="Vear F."/>
            <person name="Vautrin S."/>
            <person name="Crespi M."/>
            <person name="Mangin B."/>
            <person name="Burke J.M."/>
            <person name="Salse J."/>
            <person name="Munos S."/>
            <person name="Vincourt P."/>
            <person name="Rieseberg L.H."/>
            <person name="Langlade N.B."/>
        </authorList>
    </citation>
    <scope>NUCLEOTIDE SEQUENCE</scope>
    <source>
        <tissue evidence="5">Leaves</tissue>
    </source>
</reference>